<keyword evidence="2" id="KW-1185">Reference proteome</keyword>
<dbReference type="EMBL" id="JABBWG010000001">
    <property type="protein sequence ID" value="KAG1827498.1"/>
    <property type="molecule type" value="Genomic_DNA"/>
</dbReference>
<gene>
    <name evidence="1" type="ORF">BJ212DRAFT_1312711</name>
</gene>
<proteinExistence type="predicted"/>
<reference evidence="1" key="1">
    <citation type="journal article" date="2020" name="New Phytol.">
        <title>Comparative genomics reveals dynamic genome evolution in host specialist ectomycorrhizal fungi.</title>
        <authorList>
            <person name="Lofgren L.A."/>
            <person name="Nguyen N.H."/>
            <person name="Vilgalys R."/>
            <person name="Ruytinx J."/>
            <person name="Liao H.L."/>
            <person name="Branco S."/>
            <person name="Kuo A."/>
            <person name="LaButti K."/>
            <person name="Lipzen A."/>
            <person name="Andreopoulos W."/>
            <person name="Pangilinan J."/>
            <person name="Riley R."/>
            <person name="Hundley H."/>
            <person name="Na H."/>
            <person name="Barry K."/>
            <person name="Grigoriev I.V."/>
            <person name="Stajich J.E."/>
            <person name="Kennedy P.G."/>
        </authorList>
    </citation>
    <scope>NUCLEOTIDE SEQUENCE</scope>
    <source>
        <strain evidence="1">MN1</strain>
    </source>
</reference>
<evidence type="ECO:0000313" key="1">
    <source>
        <dbReference type="EMBL" id="KAG1827498.1"/>
    </source>
</evidence>
<dbReference type="Proteomes" id="UP000807769">
    <property type="component" value="Unassembled WGS sequence"/>
</dbReference>
<dbReference type="AlphaFoldDB" id="A0A9P7EQU9"/>
<organism evidence="1 2">
    <name type="scientific">Suillus subaureus</name>
    <dbReference type="NCBI Taxonomy" id="48587"/>
    <lineage>
        <taxon>Eukaryota</taxon>
        <taxon>Fungi</taxon>
        <taxon>Dikarya</taxon>
        <taxon>Basidiomycota</taxon>
        <taxon>Agaricomycotina</taxon>
        <taxon>Agaricomycetes</taxon>
        <taxon>Agaricomycetidae</taxon>
        <taxon>Boletales</taxon>
        <taxon>Suillineae</taxon>
        <taxon>Suillaceae</taxon>
        <taxon>Suillus</taxon>
    </lineage>
</organism>
<protein>
    <submittedName>
        <fullName evidence="1">Uncharacterized protein</fullName>
    </submittedName>
</protein>
<dbReference type="RefSeq" id="XP_041200345.1">
    <property type="nucleotide sequence ID" value="XM_041334065.1"/>
</dbReference>
<dbReference type="GeneID" id="64628082"/>
<sequence>MMLREVTLNILWNNNHQCTLVDHRSFPTYPSVLSSGILIRPSSSSRVSSLPISMTRKGS</sequence>
<comment type="caution">
    <text evidence="1">The sequence shown here is derived from an EMBL/GenBank/DDBJ whole genome shotgun (WGS) entry which is preliminary data.</text>
</comment>
<accession>A0A9P7EQU9</accession>
<evidence type="ECO:0000313" key="2">
    <source>
        <dbReference type="Proteomes" id="UP000807769"/>
    </source>
</evidence>
<name>A0A9P7EQU9_9AGAM</name>